<evidence type="ECO:0000259" key="1">
    <source>
        <dbReference type="Pfam" id="PF01710"/>
    </source>
</evidence>
<evidence type="ECO:0000313" key="2">
    <source>
        <dbReference type="EMBL" id="CAG9711239.1"/>
    </source>
</evidence>
<proteinExistence type="predicted"/>
<gene>
    <name evidence="2" type="ORF">CNEO_45164</name>
</gene>
<sequence length="157" mass="18329">MQPTLFYRRDNMITDQQSQMIDYIIQGDNKTEIAKLLGVSRNTIYDWLKNKEVQAEKKKRIEEIKADARTSLTPKVKNVFDEIYKLAINCKDNRVKFQACKYICDQVIGTPSAEKPAQEDKQDITVNIIDDELKDENGFLDINKVLEQIRKENNINE</sequence>
<dbReference type="InterPro" id="IPR002622">
    <property type="entry name" value="Transposase_14"/>
</dbReference>
<reference evidence="2" key="1">
    <citation type="submission" date="2021-10" db="EMBL/GenBank/DDBJ databases">
        <authorList>
            <person name="Mesa V."/>
        </authorList>
    </citation>
    <scope>NUCLEOTIDE SEQUENCE</scope>
    <source>
        <strain evidence="2">CC3_PB</strain>
    </source>
</reference>
<dbReference type="AlphaFoldDB" id="A0AA86JWC0"/>
<protein>
    <recommendedName>
        <fullName evidence="1">Transposase Synechocystis PCC 6803 domain-containing protein</fullName>
    </recommendedName>
</protein>
<accession>A0AA86JWC0</accession>
<name>A0AA86JWC0_9CLOT</name>
<dbReference type="InterPro" id="IPR009057">
    <property type="entry name" value="Homeodomain-like_sf"/>
</dbReference>
<feature type="domain" description="Transposase Synechocystis PCC 6803" evidence="1">
    <location>
        <begin position="17"/>
        <end position="105"/>
    </location>
</feature>
<evidence type="ECO:0000313" key="3">
    <source>
        <dbReference type="Proteomes" id="UP000789738"/>
    </source>
</evidence>
<dbReference type="SUPFAM" id="SSF46689">
    <property type="entry name" value="Homeodomain-like"/>
    <property type="match status" value="1"/>
</dbReference>
<dbReference type="Proteomes" id="UP000789738">
    <property type="component" value="Unassembled WGS sequence"/>
</dbReference>
<dbReference type="EMBL" id="CAKJVE010000004">
    <property type="protein sequence ID" value="CAG9711239.1"/>
    <property type="molecule type" value="Genomic_DNA"/>
</dbReference>
<dbReference type="Pfam" id="PF01710">
    <property type="entry name" value="HTH_Tnp_IS630"/>
    <property type="match status" value="1"/>
</dbReference>
<comment type="caution">
    <text evidence="2">The sequence shown here is derived from an EMBL/GenBank/DDBJ whole genome shotgun (WGS) entry which is preliminary data.</text>
</comment>
<organism evidence="2 3">
    <name type="scientific">Clostridium neonatale</name>
    <dbReference type="NCBI Taxonomy" id="137838"/>
    <lineage>
        <taxon>Bacteria</taxon>
        <taxon>Bacillati</taxon>
        <taxon>Bacillota</taxon>
        <taxon>Clostridia</taxon>
        <taxon>Eubacteriales</taxon>
        <taxon>Clostridiaceae</taxon>
        <taxon>Clostridium</taxon>
    </lineage>
</organism>
<dbReference type="Gene3D" id="1.10.10.60">
    <property type="entry name" value="Homeodomain-like"/>
    <property type="match status" value="1"/>
</dbReference>